<dbReference type="GO" id="GO:0005737">
    <property type="term" value="C:cytoplasm"/>
    <property type="evidence" value="ECO:0007669"/>
    <property type="project" value="TreeGrafter"/>
</dbReference>
<protein>
    <submittedName>
        <fullName evidence="3">FAD-dependent oxidoreductase</fullName>
    </submittedName>
</protein>
<dbReference type="GO" id="GO:0016491">
    <property type="term" value="F:oxidoreductase activity"/>
    <property type="evidence" value="ECO:0007669"/>
    <property type="project" value="UniProtKB-KW"/>
</dbReference>
<sequence>MRDADVAVLGAGMVGVSAALHLQARGRDVVLVDRHGAAGLETSFGNAGLIERASIFPYLFPQDPGKLILYAFNLLPEAHYHISALPSVAPWLWRYYRESAPGRAARNSAAIRPLIERSLIEHEALIDAAGARDMLRKTGWIKLYRSRQTLDAGAAEAEKLRAYGLKIDTLDAAELARREPDLTGGVGGVHYLDPASVDDPSRVAQVYADLFVSRGGRFLTGDAHGLQESTDGRWSVATHEGPLLARDLVVAMGPWSDLVYRAFGYDFPMAVKRGYHMHYAPLHDAKLGRPVLDADNGYVLAPMTRGIRLTSGAEFALRDAPATPVQIDRAEPIARKLFPLGERLDAKPWKGCRPCLPDMLPIVGKAPRHQGLWFDFGHEHHGFTLGPVCGRLLAEMMTGETPFTDPKPYGAERFMK</sequence>
<evidence type="ECO:0000256" key="1">
    <source>
        <dbReference type="ARBA" id="ARBA00023002"/>
    </source>
</evidence>
<dbReference type="Proteomes" id="UP000309061">
    <property type="component" value="Chromosome"/>
</dbReference>
<dbReference type="EMBL" id="CP046052">
    <property type="protein sequence ID" value="QGM44623.1"/>
    <property type="molecule type" value="Genomic_DNA"/>
</dbReference>
<dbReference type="SUPFAM" id="SSF51905">
    <property type="entry name" value="FAD/NAD(P)-binding domain"/>
    <property type="match status" value="1"/>
</dbReference>
<proteinExistence type="predicted"/>
<feature type="domain" description="FAD dependent oxidoreductase" evidence="2">
    <location>
        <begin position="5"/>
        <end position="396"/>
    </location>
</feature>
<keyword evidence="1" id="KW-0560">Oxidoreductase</keyword>
<dbReference type="Pfam" id="PF01266">
    <property type="entry name" value="DAO"/>
    <property type="match status" value="1"/>
</dbReference>
<evidence type="ECO:0000259" key="2">
    <source>
        <dbReference type="Pfam" id="PF01266"/>
    </source>
</evidence>
<gene>
    <name evidence="3" type="ORF">H2LOC_002360</name>
</gene>
<dbReference type="InterPro" id="IPR006076">
    <property type="entry name" value="FAD-dep_OxRdtase"/>
</dbReference>
<dbReference type="PANTHER" id="PTHR13847:SF289">
    <property type="entry name" value="GLYCINE OXIDASE"/>
    <property type="match status" value="1"/>
</dbReference>
<accession>A0A6B8KDW4</accession>
<dbReference type="AlphaFoldDB" id="A0A6B8KDW4"/>
<dbReference type="InterPro" id="IPR036188">
    <property type="entry name" value="FAD/NAD-bd_sf"/>
</dbReference>
<dbReference type="Gene3D" id="3.50.50.60">
    <property type="entry name" value="FAD/NAD(P)-binding domain"/>
    <property type="match status" value="2"/>
</dbReference>
<evidence type="ECO:0000313" key="3">
    <source>
        <dbReference type="EMBL" id="QGM44623.1"/>
    </source>
</evidence>
<dbReference type="KEGG" id="mhey:H2LOC_002360"/>
<evidence type="ECO:0000313" key="4">
    <source>
        <dbReference type="Proteomes" id="UP000309061"/>
    </source>
</evidence>
<dbReference type="Gene3D" id="3.30.9.10">
    <property type="entry name" value="D-Amino Acid Oxidase, subunit A, domain 2"/>
    <property type="match status" value="1"/>
</dbReference>
<name>A0A6B8KDW4_9HYPH</name>
<dbReference type="PANTHER" id="PTHR13847">
    <property type="entry name" value="SARCOSINE DEHYDROGENASE-RELATED"/>
    <property type="match status" value="1"/>
</dbReference>
<reference evidence="3 4" key="1">
    <citation type="submission" date="2019-11" db="EMBL/GenBank/DDBJ databases">
        <title>The genome sequence of Methylocystis heyeri.</title>
        <authorList>
            <person name="Oshkin I.Y."/>
            <person name="Miroshnikov K."/>
            <person name="Dedysh S.N."/>
        </authorList>
    </citation>
    <scope>NUCLEOTIDE SEQUENCE [LARGE SCALE GENOMIC DNA]</scope>
    <source>
        <strain evidence="3 4">H2</strain>
    </source>
</reference>
<dbReference type="SUPFAM" id="SSF54373">
    <property type="entry name" value="FAD-linked reductases, C-terminal domain"/>
    <property type="match status" value="1"/>
</dbReference>
<keyword evidence="4" id="KW-1185">Reference proteome</keyword>
<dbReference type="RefSeq" id="WP_154331548.1">
    <property type="nucleotide sequence ID" value="NZ_CP046052.1"/>
</dbReference>
<organism evidence="3 4">
    <name type="scientific">Methylocystis heyeri</name>
    <dbReference type="NCBI Taxonomy" id="391905"/>
    <lineage>
        <taxon>Bacteria</taxon>
        <taxon>Pseudomonadati</taxon>
        <taxon>Pseudomonadota</taxon>
        <taxon>Alphaproteobacteria</taxon>
        <taxon>Hyphomicrobiales</taxon>
        <taxon>Methylocystaceae</taxon>
        <taxon>Methylocystis</taxon>
    </lineage>
</organism>
<dbReference type="OrthoDB" id="9805337at2"/>